<dbReference type="Pfam" id="PF15384">
    <property type="entry name" value="PAXX"/>
    <property type="match status" value="1"/>
</dbReference>
<dbReference type="GO" id="GO:0060090">
    <property type="term" value="F:molecular adaptor activity"/>
    <property type="evidence" value="ECO:0007669"/>
    <property type="project" value="TreeGrafter"/>
</dbReference>
<dbReference type="InterPro" id="IPR054134">
    <property type="entry name" value="PAXX_N"/>
</dbReference>
<name>A0AAV1G7Z9_XYRNO</name>
<dbReference type="AlphaFoldDB" id="A0AAV1G7Z9"/>
<accession>A0AAV1G7Z9</accession>
<evidence type="ECO:0000313" key="1">
    <source>
        <dbReference type="EMBL" id="CAJ1068678.1"/>
    </source>
</evidence>
<dbReference type="EMBL" id="OY660875">
    <property type="protein sequence ID" value="CAJ1068678.1"/>
    <property type="molecule type" value="Genomic_DNA"/>
</dbReference>
<dbReference type="GO" id="GO:0035861">
    <property type="term" value="C:site of double-strand break"/>
    <property type="evidence" value="ECO:0007669"/>
    <property type="project" value="TreeGrafter"/>
</dbReference>
<evidence type="ECO:0000313" key="2">
    <source>
        <dbReference type="Proteomes" id="UP001178508"/>
    </source>
</evidence>
<organism evidence="1 2">
    <name type="scientific">Xyrichtys novacula</name>
    <name type="common">Pearly razorfish</name>
    <name type="synonym">Hemipteronotus novacula</name>
    <dbReference type="NCBI Taxonomy" id="13765"/>
    <lineage>
        <taxon>Eukaryota</taxon>
        <taxon>Metazoa</taxon>
        <taxon>Chordata</taxon>
        <taxon>Craniata</taxon>
        <taxon>Vertebrata</taxon>
        <taxon>Euteleostomi</taxon>
        <taxon>Actinopterygii</taxon>
        <taxon>Neopterygii</taxon>
        <taxon>Teleostei</taxon>
        <taxon>Neoteleostei</taxon>
        <taxon>Acanthomorphata</taxon>
        <taxon>Eupercaria</taxon>
        <taxon>Labriformes</taxon>
        <taxon>Labridae</taxon>
        <taxon>Xyrichtys</taxon>
    </lineage>
</organism>
<protein>
    <submittedName>
        <fullName evidence="1">Protein PAXX isoform X1</fullName>
    </submittedName>
</protein>
<proteinExistence type="predicted"/>
<reference evidence="1" key="1">
    <citation type="submission" date="2023-08" db="EMBL/GenBank/DDBJ databases">
        <authorList>
            <person name="Alioto T."/>
            <person name="Alioto T."/>
            <person name="Gomez Garrido J."/>
        </authorList>
    </citation>
    <scope>NUCLEOTIDE SEQUENCE</scope>
</reference>
<dbReference type="InterPro" id="IPR027873">
    <property type="entry name" value="PAXX"/>
</dbReference>
<sequence>MDGKQTSYCIVVDKKSQNKFICYTRRKNGMFDISLTDAVNVWSSDFTSDTLEQFINKFSLKSTDDFFPKIRSGCSRGDVSVVVHDSTADLCMGSGLADLRVTLNSLEGTQAKDELKELLFKMADNLIQTDSECVSPSISPVKNIQRKHTGFEPRQQNGASSGILKKRVPGASLINPGAKKKMKATGVAFDDADED</sequence>
<dbReference type="PANTHER" id="PTHR28586:SF1">
    <property type="entry name" value="PROTEIN PAXX"/>
    <property type="match status" value="1"/>
</dbReference>
<dbReference type="Proteomes" id="UP001178508">
    <property type="component" value="Chromosome 12"/>
</dbReference>
<dbReference type="PANTHER" id="PTHR28586">
    <property type="entry name" value="PROTEIN PAXX"/>
    <property type="match status" value="1"/>
</dbReference>
<dbReference type="GO" id="GO:0005634">
    <property type="term" value="C:nucleus"/>
    <property type="evidence" value="ECO:0007669"/>
    <property type="project" value="TreeGrafter"/>
</dbReference>
<keyword evidence="2" id="KW-1185">Reference proteome</keyword>
<dbReference type="CDD" id="cd22286">
    <property type="entry name" value="HD_PAXX_N"/>
    <property type="match status" value="1"/>
</dbReference>
<dbReference type="GO" id="GO:0070419">
    <property type="term" value="C:nonhomologous end joining complex"/>
    <property type="evidence" value="ECO:0007669"/>
    <property type="project" value="TreeGrafter"/>
</dbReference>
<gene>
    <name evidence="1" type="ORF">XNOV1_A041505</name>
</gene>
<dbReference type="GO" id="GO:0006303">
    <property type="term" value="P:double-strand break repair via nonhomologous end joining"/>
    <property type="evidence" value="ECO:0007669"/>
    <property type="project" value="InterPro"/>
</dbReference>